<protein>
    <submittedName>
        <fullName evidence="1">Uncharacterized protein</fullName>
    </submittedName>
</protein>
<gene>
    <name evidence="1" type="ORF">AVDCRST_MAG67-3964</name>
</gene>
<name>A0A6J4TQG8_9ACTN</name>
<dbReference type="EMBL" id="CADCVQ010000163">
    <property type="protein sequence ID" value="CAA9529109.1"/>
    <property type="molecule type" value="Genomic_DNA"/>
</dbReference>
<proteinExistence type="predicted"/>
<feature type="non-terminal residue" evidence="1">
    <location>
        <position position="1"/>
    </location>
</feature>
<evidence type="ECO:0000313" key="1">
    <source>
        <dbReference type="EMBL" id="CAA9529109.1"/>
    </source>
</evidence>
<organism evidence="1">
    <name type="scientific">uncultured Solirubrobacteraceae bacterium</name>
    <dbReference type="NCBI Taxonomy" id="1162706"/>
    <lineage>
        <taxon>Bacteria</taxon>
        <taxon>Bacillati</taxon>
        <taxon>Actinomycetota</taxon>
        <taxon>Thermoleophilia</taxon>
        <taxon>Solirubrobacterales</taxon>
        <taxon>Solirubrobacteraceae</taxon>
        <taxon>environmental samples</taxon>
    </lineage>
</organism>
<sequence>DARARHRHRHRHPRPGWRRVRQRQRCVHGHAAGGHALHQGRAQALFDQASGPARRLQEDKIHVRHRGRLPAVADRRGSHRDSRLRALGLQACTGTTYRNEVRDGDGTFRNEVFSGSFGFRDAGSASEALPL</sequence>
<feature type="non-terminal residue" evidence="1">
    <location>
        <position position="131"/>
    </location>
</feature>
<reference evidence="1" key="1">
    <citation type="submission" date="2020-02" db="EMBL/GenBank/DDBJ databases">
        <authorList>
            <person name="Meier V. D."/>
        </authorList>
    </citation>
    <scope>NUCLEOTIDE SEQUENCE</scope>
    <source>
        <strain evidence="1">AVDCRST_MAG67</strain>
    </source>
</reference>
<accession>A0A6J4TQG8</accession>
<dbReference type="AlphaFoldDB" id="A0A6J4TQG8"/>